<comment type="caution">
    <text evidence="2">The sequence shown here is derived from an EMBL/GenBank/DDBJ whole genome shotgun (WGS) entry which is preliminary data.</text>
</comment>
<proteinExistence type="predicted"/>
<dbReference type="InterPro" id="IPR025641">
    <property type="entry name" value="DUF4340"/>
</dbReference>
<evidence type="ECO:0000313" key="2">
    <source>
        <dbReference type="EMBL" id="HGB15158.1"/>
    </source>
</evidence>
<feature type="domain" description="DUF4340" evidence="1">
    <location>
        <begin position="73"/>
        <end position="254"/>
    </location>
</feature>
<protein>
    <submittedName>
        <fullName evidence="2">DUF4340 domain-containing protein</fullName>
    </submittedName>
</protein>
<dbReference type="Pfam" id="PF14238">
    <property type="entry name" value="DUF4340"/>
    <property type="match status" value="1"/>
</dbReference>
<organism evidence="2">
    <name type="scientific">Desulfobacca acetoxidans</name>
    <dbReference type="NCBI Taxonomy" id="60893"/>
    <lineage>
        <taxon>Bacteria</taxon>
        <taxon>Pseudomonadati</taxon>
        <taxon>Thermodesulfobacteriota</taxon>
        <taxon>Desulfobaccia</taxon>
        <taxon>Desulfobaccales</taxon>
        <taxon>Desulfobaccaceae</taxon>
        <taxon>Desulfobacca</taxon>
    </lineage>
</organism>
<dbReference type="AlphaFoldDB" id="A0A7C3SLT6"/>
<name>A0A7C3SLT6_9BACT</name>
<accession>A0A7C3SLT6</accession>
<sequence length="452" mass="51310">MMAMMTPKRLLAFLTVFLVVAAAYFLLDWRDRQKEQAEQAAKRLYQVKETEISSLTLKKGPQVIRLEKKDGTWRLTEPVHDTADKEVVQSVLTTLAYLTRNRELGEEKDFQPFGLDNPGLIVRFTVPGHEHQVLVGAPTPGRQGYYVLKDQNKNVMIISAADKESLDRPLTAWRDKTLLAFTPDKVKALKIRVDAHHVDLQKTSPDAWTWLGKEQIRVRADRVDSLLRRLDLARIKDFIIEFPGAKDLASCGLAPRPKGEIILEEGEHKAALLLGDTQKDAIYARRGSGGPIFLVEERLKKDIGQALSGLEDRRLWTGALSEVHKLSWGTPAKTWTAIKEEKSWRLTGPTNETLSQTPLRVEMALQRFQDLEDLRRWPEAKPAEPQGFVFELQNAADQLLVRLVETAGPDADKVEVSLEQPGKMERALISRKTYQGFKEDLDRLTQKPLKEN</sequence>
<dbReference type="EMBL" id="DTHB01000050">
    <property type="protein sequence ID" value="HGB15158.1"/>
    <property type="molecule type" value="Genomic_DNA"/>
</dbReference>
<evidence type="ECO:0000259" key="1">
    <source>
        <dbReference type="Pfam" id="PF14238"/>
    </source>
</evidence>
<gene>
    <name evidence="2" type="ORF">ENV62_08000</name>
</gene>
<reference evidence="2" key="1">
    <citation type="journal article" date="2020" name="mSystems">
        <title>Genome- and Community-Level Interaction Insights into Carbon Utilization and Element Cycling Functions of Hydrothermarchaeota in Hydrothermal Sediment.</title>
        <authorList>
            <person name="Zhou Z."/>
            <person name="Liu Y."/>
            <person name="Xu W."/>
            <person name="Pan J."/>
            <person name="Luo Z.H."/>
            <person name="Li M."/>
        </authorList>
    </citation>
    <scope>NUCLEOTIDE SEQUENCE [LARGE SCALE GENOMIC DNA]</scope>
    <source>
        <strain evidence="2">SpSt-776</strain>
    </source>
</reference>